<protein>
    <submittedName>
        <fullName evidence="1">Uncharacterized protein</fullName>
    </submittedName>
</protein>
<proteinExistence type="predicted"/>
<dbReference type="OrthoDB" id="1305538at2759"/>
<organism evidence="1 2">
    <name type="scientific">Solanum commersonii</name>
    <name type="common">Commerson's wild potato</name>
    <name type="synonym">Commerson's nightshade</name>
    <dbReference type="NCBI Taxonomy" id="4109"/>
    <lineage>
        <taxon>Eukaryota</taxon>
        <taxon>Viridiplantae</taxon>
        <taxon>Streptophyta</taxon>
        <taxon>Embryophyta</taxon>
        <taxon>Tracheophyta</taxon>
        <taxon>Spermatophyta</taxon>
        <taxon>Magnoliopsida</taxon>
        <taxon>eudicotyledons</taxon>
        <taxon>Gunneridae</taxon>
        <taxon>Pentapetalae</taxon>
        <taxon>asterids</taxon>
        <taxon>lamiids</taxon>
        <taxon>Solanales</taxon>
        <taxon>Solanaceae</taxon>
        <taxon>Solanoideae</taxon>
        <taxon>Solaneae</taxon>
        <taxon>Solanum</taxon>
    </lineage>
</organism>
<dbReference type="Proteomes" id="UP000824120">
    <property type="component" value="Chromosome 4"/>
</dbReference>
<reference evidence="1 2" key="1">
    <citation type="submission" date="2020-09" db="EMBL/GenBank/DDBJ databases">
        <title>De no assembly of potato wild relative species, Solanum commersonii.</title>
        <authorList>
            <person name="Cho K."/>
        </authorList>
    </citation>
    <scope>NUCLEOTIDE SEQUENCE [LARGE SCALE GENOMIC DNA]</scope>
    <source>
        <strain evidence="1">LZ3.2</strain>
        <tissue evidence="1">Leaf</tissue>
    </source>
</reference>
<name>A0A9J5ZCV5_SOLCO</name>
<accession>A0A9J5ZCV5</accession>
<evidence type="ECO:0000313" key="1">
    <source>
        <dbReference type="EMBL" id="KAG5610482.1"/>
    </source>
</evidence>
<evidence type="ECO:0000313" key="2">
    <source>
        <dbReference type="Proteomes" id="UP000824120"/>
    </source>
</evidence>
<dbReference type="AlphaFoldDB" id="A0A9J5ZCV5"/>
<keyword evidence="2" id="KW-1185">Reference proteome</keyword>
<gene>
    <name evidence="1" type="ORF">H5410_021763</name>
</gene>
<comment type="caution">
    <text evidence="1">The sequence shown here is derived from an EMBL/GenBank/DDBJ whole genome shotgun (WGS) entry which is preliminary data.</text>
</comment>
<sequence length="217" mass="25326">MEGEWMEGEEQVAAAAQECFKKQFTDNYFMEETPILRYVQKIWKRRNANKFGGDMSYMSRRGGIFSNLILLAKQRYLWIQNMPNNWPEIVRFLIEYSPKVGCKMLYWKLPKEHYFKCNTYGDSKGNPRPSSSSFCVRDDQGNLDSQSISFGSGNRFIGCKKDGRRRLAHFLGGTNFLRYNNFQALPKEAKALLNMDKRQIPNLRITMLQNGNFTHNG</sequence>
<dbReference type="EMBL" id="JACXVP010000004">
    <property type="protein sequence ID" value="KAG5610482.1"/>
    <property type="molecule type" value="Genomic_DNA"/>
</dbReference>